<dbReference type="EMBL" id="JBHLWI010000090">
    <property type="protein sequence ID" value="MFC0264786.1"/>
    <property type="molecule type" value="Genomic_DNA"/>
</dbReference>
<keyword evidence="2 7" id="KW-0489">Methyltransferase</keyword>
<dbReference type="PRINTS" id="PR00507">
    <property type="entry name" value="N12N6MTFRASE"/>
</dbReference>
<dbReference type="SUPFAM" id="SSF53335">
    <property type="entry name" value="S-adenosyl-L-methionine-dependent methyltransferases"/>
    <property type="match status" value="1"/>
</dbReference>
<keyword evidence="8" id="KW-1185">Reference proteome</keyword>
<evidence type="ECO:0000256" key="5">
    <source>
        <dbReference type="ARBA" id="ARBA00047942"/>
    </source>
</evidence>
<gene>
    <name evidence="7" type="ORF">ACFFIP_19010</name>
</gene>
<evidence type="ECO:0000259" key="6">
    <source>
        <dbReference type="Pfam" id="PF07669"/>
    </source>
</evidence>
<dbReference type="InterPro" id="IPR002052">
    <property type="entry name" value="DNA_methylase_N6_adenine_CS"/>
</dbReference>
<accession>A0ABV6FY29</accession>
<dbReference type="PROSITE" id="PS00092">
    <property type="entry name" value="N6_MTASE"/>
    <property type="match status" value="1"/>
</dbReference>
<keyword evidence="4" id="KW-0949">S-adenosyl-L-methionine</keyword>
<evidence type="ECO:0000313" key="7">
    <source>
        <dbReference type="EMBL" id="MFC0264786.1"/>
    </source>
</evidence>
<dbReference type="PANTHER" id="PTHR33841">
    <property type="entry name" value="DNA METHYLTRANSFERASE YEEA-RELATED"/>
    <property type="match status" value="1"/>
</dbReference>
<dbReference type="GO" id="GO:0032259">
    <property type="term" value="P:methylation"/>
    <property type="evidence" value="ECO:0007669"/>
    <property type="project" value="UniProtKB-KW"/>
</dbReference>
<dbReference type="GO" id="GO:0008168">
    <property type="term" value="F:methyltransferase activity"/>
    <property type="evidence" value="ECO:0007669"/>
    <property type="project" value="UniProtKB-KW"/>
</dbReference>
<dbReference type="InterPro" id="IPR011639">
    <property type="entry name" value="MethylTrfase_TaqI-like_dom"/>
</dbReference>
<dbReference type="PANTHER" id="PTHR33841:SF1">
    <property type="entry name" value="DNA METHYLTRANSFERASE A"/>
    <property type="match status" value="1"/>
</dbReference>
<evidence type="ECO:0000313" key="8">
    <source>
        <dbReference type="Proteomes" id="UP001589797"/>
    </source>
</evidence>
<dbReference type="Pfam" id="PF07669">
    <property type="entry name" value="Eco57I"/>
    <property type="match status" value="1"/>
</dbReference>
<evidence type="ECO:0000256" key="3">
    <source>
        <dbReference type="ARBA" id="ARBA00022679"/>
    </source>
</evidence>
<evidence type="ECO:0000256" key="1">
    <source>
        <dbReference type="ARBA" id="ARBA00011900"/>
    </source>
</evidence>
<evidence type="ECO:0000256" key="4">
    <source>
        <dbReference type="ARBA" id="ARBA00022691"/>
    </source>
</evidence>
<dbReference type="InterPro" id="IPR050953">
    <property type="entry name" value="N4_N6_ade-DNA_methylase"/>
</dbReference>
<name>A0ABV6FY29_9BACT</name>
<dbReference type="Gene3D" id="3.40.50.150">
    <property type="entry name" value="Vaccinia Virus protein VP39"/>
    <property type="match status" value="1"/>
</dbReference>
<evidence type="ECO:0000256" key="2">
    <source>
        <dbReference type="ARBA" id="ARBA00022603"/>
    </source>
</evidence>
<dbReference type="EC" id="2.1.1.72" evidence="1"/>
<dbReference type="RefSeq" id="WP_382389374.1">
    <property type="nucleotide sequence ID" value="NZ_JBHLWI010000090.1"/>
</dbReference>
<comment type="catalytic activity">
    <reaction evidence="5">
        <text>a 2'-deoxyadenosine in DNA + S-adenosyl-L-methionine = an N(6)-methyl-2'-deoxyadenosine in DNA + S-adenosyl-L-homocysteine + H(+)</text>
        <dbReference type="Rhea" id="RHEA:15197"/>
        <dbReference type="Rhea" id="RHEA-COMP:12418"/>
        <dbReference type="Rhea" id="RHEA-COMP:12419"/>
        <dbReference type="ChEBI" id="CHEBI:15378"/>
        <dbReference type="ChEBI" id="CHEBI:57856"/>
        <dbReference type="ChEBI" id="CHEBI:59789"/>
        <dbReference type="ChEBI" id="CHEBI:90615"/>
        <dbReference type="ChEBI" id="CHEBI:90616"/>
        <dbReference type="EC" id="2.1.1.72"/>
    </reaction>
</comment>
<dbReference type="InterPro" id="IPR029063">
    <property type="entry name" value="SAM-dependent_MTases_sf"/>
</dbReference>
<proteinExistence type="predicted"/>
<dbReference type="Proteomes" id="UP001589797">
    <property type="component" value="Unassembled WGS sequence"/>
</dbReference>
<comment type="caution">
    <text evidence="7">The sequence shown here is derived from an EMBL/GenBank/DDBJ whole genome shotgun (WGS) entry which is preliminary data.</text>
</comment>
<protein>
    <recommendedName>
        <fullName evidence="1">site-specific DNA-methyltransferase (adenine-specific)</fullName>
        <ecNumber evidence="1">2.1.1.72</ecNumber>
    </recommendedName>
</protein>
<feature type="domain" description="Type II methyltransferase M.TaqI-like" evidence="6">
    <location>
        <begin position="131"/>
        <end position="244"/>
    </location>
</feature>
<reference evidence="7 8" key="1">
    <citation type="submission" date="2024-09" db="EMBL/GenBank/DDBJ databases">
        <authorList>
            <person name="Sun Q."/>
            <person name="Mori K."/>
        </authorList>
    </citation>
    <scope>NUCLEOTIDE SEQUENCE [LARGE SCALE GENOMIC DNA]</scope>
    <source>
        <strain evidence="7 8">CCM 7650</strain>
    </source>
</reference>
<dbReference type="CDD" id="cd02440">
    <property type="entry name" value="AdoMet_MTases"/>
    <property type="match status" value="1"/>
</dbReference>
<sequence length="525" mass="59843">MSKIPSPFVDELPSQYADRLGNAYAKSSDAKDKKVKGQFFTPLEIGHLMASMVNCQKSTLKILDPGSGVGLLTCCMVEALGSKLSSLKSIEITVFETDDKLIPFLRDALSYLQSFWKSKSIEISYVIHQEDFILHFADQLRDESELFIQERGRYDIVISNPPYFKLPIADPRAIAAKVVVNGHPNIYAIFMALGAKLLTSDGELVFITPRSYASGGYFRQFRNYFFDKITIERIHLFVSRKDTFAKDKVLQETVILKGRKKSKDESEIQITSSAGIKDLDHLQAKTHPYREILDQKSKDKILYLPTSQNEEEILLKLKQWTFKLSDFGIKVSTGPVVAFRSRLQIREQFENGTVFLAPLYWLHNVTQMVLTWPITKPEKGQYILINEETSSILLPSKNYVFLRRFSSKDDKNRLVAAPYFGSEEKEKYVGVENKLNYIYRPSGELSKEEVLGIATILNSTAFDTLFRVFNGNVNVSATELKGMPFPSIEQIIEIGTEFLNKGDFTKEKIDLVINNYFETEVVHET</sequence>
<organism evidence="7 8">
    <name type="scientific">Fontibacter flavus</name>
    <dbReference type="NCBI Taxonomy" id="654838"/>
    <lineage>
        <taxon>Bacteria</taxon>
        <taxon>Pseudomonadati</taxon>
        <taxon>Bacteroidota</taxon>
        <taxon>Cytophagia</taxon>
        <taxon>Cytophagales</taxon>
        <taxon>Cyclobacteriaceae</taxon>
        <taxon>Fontibacter</taxon>
    </lineage>
</organism>
<keyword evidence="3" id="KW-0808">Transferase</keyword>